<comment type="caution">
    <text evidence="2">The sequence shown here is derived from an EMBL/GenBank/DDBJ whole genome shotgun (WGS) entry which is preliminary data.</text>
</comment>
<gene>
    <name evidence="2" type="ORF">GCM10009716_28190</name>
</gene>
<organism evidence="2 3">
    <name type="scientific">Streptomyces sodiiphilus</name>
    <dbReference type="NCBI Taxonomy" id="226217"/>
    <lineage>
        <taxon>Bacteria</taxon>
        <taxon>Bacillati</taxon>
        <taxon>Actinomycetota</taxon>
        <taxon>Actinomycetes</taxon>
        <taxon>Kitasatosporales</taxon>
        <taxon>Streptomycetaceae</taxon>
        <taxon>Streptomyces</taxon>
    </lineage>
</organism>
<reference evidence="2 3" key="1">
    <citation type="journal article" date="2019" name="Int. J. Syst. Evol. Microbiol.">
        <title>The Global Catalogue of Microorganisms (GCM) 10K type strain sequencing project: providing services to taxonomists for standard genome sequencing and annotation.</title>
        <authorList>
            <consortium name="The Broad Institute Genomics Platform"/>
            <consortium name="The Broad Institute Genome Sequencing Center for Infectious Disease"/>
            <person name="Wu L."/>
            <person name="Ma J."/>
        </authorList>
    </citation>
    <scope>NUCLEOTIDE SEQUENCE [LARGE SCALE GENOMIC DNA]</scope>
    <source>
        <strain evidence="2 3">JCM 13581</strain>
    </source>
</reference>
<evidence type="ECO:0000313" key="2">
    <source>
        <dbReference type="EMBL" id="GAA1917489.1"/>
    </source>
</evidence>
<dbReference type="Proteomes" id="UP001501303">
    <property type="component" value="Unassembled WGS sequence"/>
</dbReference>
<protein>
    <submittedName>
        <fullName evidence="2">Uncharacterized protein</fullName>
    </submittedName>
</protein>
<proteinExistence type="predicted"/>
<accession>A0ABN2PER7</accession>
<keyword evidence="3" id="KW-1185">Reference proteome</keyword>
<evidence type="ECO:0000256" key="1">
    <source>
        <dbReference type="SAM" id="MobiDB-lite"/>
    </source>
</evidence>
<feature type="region of interest" description="Disordered" evidence="1">
    <location>
        <begin position="54"/>
        <end position="104"/>
    </location>
</feature>
<name>A0ABN2PER7_9ACTN</name>
<evidence type="ECO:0000313" key="3">
    <source>
        <dbReference type="Proteomes" id="UP001501303"/>
    </source>
</evidence>
<dbReference type="EMBL" id="BAAAMJ010000029">
    <property type="protein sequence ID" value="GAA1917489.1"/>
    <property type="molecule type" value="Genomic_DNA"/>
</dbReference>
<sequence>MATATPKIMIASVDMCCLSQKSPRARLSTLRVTRTVQRKREVIAGVPRARFRDVPRIRPGRHHLTPPHLPGGSKSRPAGRGSRVSAAVTATSTGIAARNGSAVA</sequence>